<dbReference type="KEGG" id="jag:GJA_2335"/>
<dbReference type="GO" id="GO:0008757">
    <property type="term" value="F:S-adenosylmethionine-dependent methyltransferase activity"/>
    <property type="evidence" value="ECO:0007669"/>
    <property type="project" value="InterPro"/>
</dbReference>
<dbReference type="eggNOG" id="COG2226">
    <property type="taxonomic scope" value="Bacteria"/>
</dbReference>
<evidence type="ECO:0000259" key="4">
    <source>
        <dbReference type="Pfam" id="PF08241"/>
    </source>
</evidence>
<dbReference type="GO" id="GO:0032259">
    <property type="term" value="P:methylation"/>
    <property type="evidence" value="ECO:0007669"/>
    <property type="project" value="UniProtKB-KW"/>
</dbReference>
<dbReference type="HOGENOM" id="CLU_049344_3_0_4"/>
<dbReference type="PATRIC" id="fig|1349767.4.peg.4077"/>
<evidence type="ECO:0000256" key="3">
    <source>
        <dbReference type="ARBA" id="ARBA00022679"/>
    </source>
</evidence>
<proteinExistence type="inferred from homology"/>
<organism evidence="5 6">
    <name type="scientific">Janthinobacterium agaricidamnosum NBRC 102515 = DSM 9628</name>
    <dbReference type="NCBI Taxonomy" id="1349767"/>
    <lineage>
        <taxon>Bacteria</taxon>
        <taxon>Pseudomonadati</taxon>
        <taxon>Pseudomonadota</taxon>
        <taxon>Betaproteobacteria</taxon>
        <taxon>Burkholderiales</taxon>
        <taxon>Oxalobacteraceae</taxon>
        <taxon>Janthinobacterium</taxon>
    </lineage>
</organism>
<dbReference type="OrthoDB" id="9797252at2"/>
<sequence>MSNAIHRAAADGYTINADSYVKGRPDYPPELAGWLRGALGLHEGSTVLDLGAGTGKFTPRLVATGARVIAVEPVGQMRAKLSAALPQVEALAGSAEAIPLPDASLDAVICAQAFHWFATPAALAEIRRVLKPGGKLGLVWNMRDARVGWVASLDAIVNQVEGDTPRYYTGAWRKVFPAPGFGPLHASHFSHGHSGSPEDVVLNRVRSTSFVAALPPEQRSSIDRQVAALIASTAELAGKDVVTVPYETAAFVIAKEA</sequence>
<dbReference type="InterPro" id="IPR029063">
    <property type="entry name" value="SAM-dependent_MTases_sf"/>
</dbReference>
<dbReference type="CDD" id="cd02440">
    <property type="entry name" value="AdoMet_MTases"/>
    <property type="match status" value="1"/>
</dbReference>
<name>W0V2D4_9BURK</name>
<evidence type="ECO:0000313" key="6">
    <source>
        <dbReference type="Proteomes" id="UP000027604"/>
    </source>
</evidence>
<feature type="domain" description="Methyltransferase type 11" evidence="4">
    <location>
        <begin position="48"/>
        <end position="136"/>
    </location>
</feature>
<keyword evidence="3 5" id="KW-0808">Transferase</keyword>
<evidence type="ECO:0000313" key="5">
    <source>
        <dbReference type="EMBL" id="CDG82969.1"/>
    </source>
</evidence>
<keyword evidence="2 5" id="KW-0489">Methyltransferase</keyword>
<dbReference type="PANTHER" id="PTHR44942:SF4">
    <property type="entry name" value="METHYLTRANSFERASE TYPE 11 DOMAIN-CONTAINING PROTEIN"/>
    <property type="match status" value="1"/>
</dbReference>
<dbReference type="RefSeq" id="WP_038491988.1">
    <property type="nucleotide sequence ID" value="NZ_BCTH01000088.1"/>
</dbReference>
<evidence type="ECO:0000256" key="2">
    <source>
        <dbReference type="ARBA" id="ARBA00022603"/>
    </source>
</evidence>
<comment type="similarity">
    <text evidence="1">Belongs to the methyltransferase superfamily.</text>
</comment>
<dbReference type="Pfam" id="PF08241">
    <property type="entry name" value="Methyltransf_11"/>
    <property type="match status" value="1"/>
</dbReference>
<gene>
    <name evidence="5" type="ORF">GJA_2335</name>
</gene>
<dbReference type="STRING" id="1349767.GJA_2335"/>
<keyword evidence="6" id="KW-1185">Reference proteome</keyword>
<dbReference type="InterPro" id="IPR051052">
    <property type="entry name" value="Diverse_substrate_MTase"/>
</dbReference>
<reference evidence="5 6" key="1">
    <citation type="journal article" date="2015" name="Genome Announc.">
        <title>Genome Sequence of Mushroom Soft-Rot Pathogen Janthinobacterium agaricidamnosum.</title>
        <authorList>
            <person name="Graupner K."/>
            <person name="Lackner G."/>
            <person name="Hertweck C."/>
        </authorList>
    </citation>
    <scope>NUCLEOTIDE SEQUENCE [LARGE SCALE GENOMIC DNA]</scope>
    <source>
        <strain evidence="6">NBRC 102515 / DSM 9628</strain>
    </source>
</reference>
<accession>W0V2D4</accession>
<dbReference type="InterPro" id="IPR013216">
    <property type="entry name" value="Methyltransf_11"/>
</dbReference>
<dbReference type="EMBL" id="HG322949">
    <property type="protein sequence ID" value="CDG82969.1"/>
    <property type="molecule type" value="Genomic_DNA"/>
</dbReference>
<dbReference type="SUPFAM" id="SSF53335">
    <property type="entry name" value="S-adenosyl-L-methionine-dependent methyltransferases"/>
    <property type="match status" value="1"/>
</dbReference>
<dbReference type="Proteomes" id="UP000027604">
    <property type="component" value="Chromosome I"/>
</dbReference>
<evidence type="ECO:0000256" key="1">
    <source>
        <dbReference type="ARBA" id="ARBA00008361"/>
    </source>
</evidence>
<dbReference type="Gene3D" id="3.40.50.150">
    <property type="entry name" value="Vaccinia Virus protein VP39"/>
    <property type="match status" value="1"/>
</dbReference>
<dbReference type="AlphaFoldDB" id="W0V2D4"/>
<protein>
    <submittedName>
        <fullName evidence="5">Methyltransferase domain protein</fullName>
    </submittedName>
</protein>
<dbReference type="PANTHER" id="PTHR44942">
    <property type="entry name" value="METHYLTRANSF_11 DOMAIN-CONTAINING PROTEIN"/>
    <property type="match status" value="1"/>
</dbReference>